<accession>A0A0A9HFP3</accession>
<protein>
    <submittedName>
        <fullName evidence="1">Uncharacterized protein</fullName>
    </submittedName>
</protein>
<dbReference type="AlphaFoldDB" id="A0A0A9HFP3"/>
<reference evidence="1" key="2">
    <citation type="journal article" date="2015" name="Data Brief">
        <title>Shoot transcriptome of the giant reed, Arundo donax.</title>
        <authorList>
            <person name="Barrero R.A."/>
            <person name="Guerrero F.D."/>
            <person name="Moolhuijzen P."/>
            <person name="Goolsby J.A."/>
            <person name="Tidwell J."/>
            <person name="Bellgard S.E."/>
            <person name="Bellgard M.I."/>
        </authorList>
    </citation>
    <scope>NUCLEOTIDE SEQUENCE</scope>
    <source>
        <tissue evidence="1">Shoot tissue taken approximately 20 cm above the soil surface</tissue>
    </source>
</reference>
<evidence type="ECO:0000313" key="1">
    <source>
        <dbReference type="EMBL" id="JAE36005.1"/>
    </source>
</evidence>
<dbReference type="EMBL" id="GBRH01161891">
    <property type="protein sequence ID" value="JAE36005.1"/>
    <property type="molecule type" value="Transcribed_RNA"/>
</dbReference>
<name>A0A0A9HFP3_ARUDO</name>
<organism evidence="1">
    <name type="scientific">Arundo donax</name>
    <name type="common">Giant reed</name>
    <name type="synonym">Donax arundinaceus</name>
    <dbReference type="NCBI Taxonomy" id="35708"/>
    <lineage>
        <taxon>Eukaryota</taxon>
        <taxon>Viridiplantae</taxon>
        <taxon>Streptophyta</taxon>
        <taxon>Embryophyta</taxon>
        <taxon>Tracheophyta</taxon>
        <taxon>Spermatophyta</taxon>
        <taxon>Magnoliopsida</taxon>
        <taxon>Liliopsida</taxon>
        <taxon>Poales</taxon>
        <taxon>Poaceae</taxon>
        <taxon>PACMAD clade</taxon>
        <taxon>Arundinoideae</taxon>
        <taxon>Arundineae</taxon>
        <taxon>Arundo</taxon>
    </lineage>
</organism>
<proteinExistence type="predicted"/>
<sequence>MHRHHSSLQSRANPCLLDTVSSTEELISSQSRFGPREVMQQL</sequence>
<reference evidence="1" key="1">
    <citation type="submission" date="2014-09" db="EMBL/GenBank/DDBJ databases">
        <authorList>
            <person name="Magalhaes I.L.F."/>
            <person name="Oliveira U."/>
            <person name="Santos F.R."/>
            <person name="Vidigal T.H.D.A."/>
            <person name="Brescovit A.D."/>
            <person name="Santos A.J."/>
        </authorList>
    </citation>
    <scope>NUCLEOTIDE SEQUENCE</scope>
    <source>
        <tissue evidence="1">Shoot tissue taken approximately 20 cm above the soil surface</tissue>
    </source>
</reference>